<sequence length="124" mass="13656">MKSTLAVERGWARWLPSERPAAAYMILENRGAQSVDLISASSPDYAHVSVHQSVVQDGKSKMVRVRRLTVPAHGEVGLMPGGYHLMLEQARRKIAPGNTIKIELHFSDSTTLETELPVRPPASN</sequence>
<dbReference type="PANTHER" id="PTHR36302:SF1">
    <property type="entry name" value="COPPER CHAPERONE PCU(A)C"/>
    <property type="match status" value="1"/>
</dbReference>
<gene>
    <name evidence="1" type="ORF">CAGGBEG34_200100</name>
</gene>
<dbReference type="InterPro" id="IPR036182">
    <property type="entry name" value="PCuAC_sf"/>
</dbReference>
<organism evidence="1 2">
    <name type="scientific">Candidatus Glomeribacter gigasporarum BEG34</name>
    <dbReference type="NCBI Taxonomy" id="1070319"/>
    <lineage>
        <taxon>Bacteria</taxon>
        <taxon>Pseudomonadati</taxon>
        <taxon>Pseudomonadota</taxon>
        <taxon>Betaproteobacteria</taxon>
        <taxon>Burkholderiales</taxon>
        <taxon>Burkholderiaceae</taxon>
        <taxon>Candidatus Glomeribacter</taxon>
    </lineage>
</organism>
<protein>
    <recommendedName>
        <fullName evidence="3">Copper chaperone PCu(A)C</fullName>
    </recommendedName>
</protein>
<dbReference type="SUPFAM" id="SSF110087">
    <property type="entry name" value="DR1885-like metal-binding protein"/>
    <property type="match status" value="1"/>
</dbReference>
<dbReference type="InterPro" id="IPR058248">
    <property type="entry name" value="Lxx211020-like"/>
</dbReference>
<accession>G2J8J9</accession>
<dbReference type="EMBL" id="CAFB01000037">
    <property type="protein sequence ID" value="CCD29096.1"/>
    <property type="molecule type" value="Genomic_DNA"/>
</dbReference>
<dbReference type="AlphaFoldDB" id="G2J8J9"/>
<dbReference type="Gene3D" id="2.60.40.1890">
    <property type="entry name" value="PCu(A)C copper chaperone"/>
    <property type="match status" value="1"/>
</dbReference>
<proteinExistence type="predicted"/>
<evidence type="ECO:0008006" key="3">
    <source>
        <dbReference type="Google" id="ProtNLM"/>
    </source>
</evidence>
<comment type="caution">
    <text evidence="1">The sequence shown here is derived from an EMBL/GenBank/DDBJ whole genome shotgun (WGS) entry which is preliminary data.</text>
</comment>
<keyword evidence="2" id="KW-1185">Reference proteome</keyword>
<evidence type="ECO:0000313" key="2">
    <source>
        <dbReference type="Proteomes" id="UP000054051"/>
    </source>
</evidence>
<dbReference type="PANTHER" id="PTHR36302">
    <property type="entry name" value="BLR7088 PROTEIN"/>
    <property type="match status" value="1"/>
</dbReference>
<dbReference type="InterPro" id="IPR007410">
    <property type="entry name" value="LpqE-like"/>
</dbReference>
<name>G2J8J9_9BURK</name>
<dbReference type="eggNOG" id="COG2847">
    <property type="taxonomic scope" value="Bacteria"/>
</dbReference>
<dbReference type="Proteomes" id="UP000054051">
    <property type="component" value="Unassembled WGS sequence"/>
</dbReference>
<reference evidence="1 2" key="1">
    <citation type="submission" date="2011-08" db="EMBL/GenBank/DDBJ databases">
        <title>The genome of the obligate endobacterium of an arbuscular mycorrhizal fungus reveals an interphylum network of nutritional interactions.</title>
        <authorList>
            <person name="Ghignone S."/>
            <person name="Salvioli A."/>
            <person name="Anca I."/>
            <person name="Lumini E."/>
            <person name="Ortu G."/>
            <person name="Petiti L."/>
            <person name="Cruveiller S."/>
            <person name="Bianciotto V."/>
            <person name="Piffanelli P."/>
            <person name="Lanfranco L."/>
            <person name="Bonfante P."/>
        </authorList>
    </citation>
    <scope>NUCLEOTIDE SEQUENCE [LARGE SCALE GENOMIC DNA]</scope>
    <source>
        <strain evidence="1 2">BEG34</strain>
    </source>
</reference>
<evidence type="ECO:0000313" key="1">
    <source>
        <dbReference type="EMBL" id="CCD29096.1"/>
    </source>
</evidence>
<dbReference type="STRING" id="1070319.CAGGBEG34_200100"/>
<dbReference type="Pfam" id="PF04314">
    <property type="entry name" value="PCuAC"/>
    <property type="match status" value="1"/>
</dbReference>